<dbReference type="PANTHER" id="PTHR23416">
    <property type="entry name" value="SIALIC ACID SYNTHASE-RELATED"/>
    <property type="match status" value="1"/>
</dbReference>
<dbReference type="STRING" id="1195763.ABT56_17245"/>
<dbReference type="CDD" id="cd04647">
    <property type="entry name" value="LbH_MAT_like"/>
    <property type="match status" value="1"/>
</dbReference>
<feature type="transmembrane region" description="Helical" evidence="1">
    <location>
        <begin position="12"/>
        <end position="39"/>
    </location>
</feature>
<dbReference type="InterPro" id="IPR001451">
    <property type="entry name" value="Hexapep"/>
</dbReference>
<gene>
    <name evidence="2" type="ORF">ABT56_17245</name>
</gene>
<keyword evidence="1" id="KW-0812">Transmembrane</keyword>
<name>A0A0J1JP33_9GAMM</name>
<evidence type="ECO:0000256" key="1">
    <source>
        <dbReference type="SAM" id="Phobius"/>
    </source>
</evidence>
<comment type="caution">
    <text evidence="2">The sequence shown here is derived from an EMBL/GenBank/DDBJ whole genome shotgun (WGS) entry which is preliminary data.</text>
</comment>
<dbReference type="SUPFAM" id="SSF51161">
    <property type="entry name" value="Trimeric LpxA-like enzymes"/>
    <property type="match status" value="1"/>
</dbReference>
<dbReference type="EMBL" id="LDOT01000024">
    <property type="protein sequence ID" value="KLV03972.1"/>
    <property type="molecule type" value="Genomic_DNA"/>
</dbReference>
<dbReference type="InterPro" id="IPR011004">
    <property type="entry name" value="Trimer_LpxA-like_sf"/>
</dbReference>
<proteinExistence type="predicted"/>
<dbReference type="PATRIC" id="fig|1195763.3.peg.3678"/>
<evidence type="ECO:0000313" key="2">
    <source>
        <dbReference type="EMBL" id="KLV03972.1"/>
    </source>
</evidence>
<evidence type="ECO:0008006" key="4">
    <source>
        <dbReference type="Google" id="ProtNLM"/>
    </source>
</evidence>
<keyword evidence="3" id="KW-1185">Reference proteome</keyword>
<dbReference type="InterPro" id="IPR051159">
    <property type="entry name" value="Hexapeptide_acetyltransf"/>
</dbReference>
<dbReference type="Proteomes" id="UP000036097">
    <property type="component" value="Unassembled WGS sequence"/>
</dbReference>
<dbReference type="RefSeq" id="WP_047880138.1">
    <property type="nucleotide sequence ID" value="NZ_LDOT01000024.1"/>
</dbReference>
<reference evidence="2 3" key="1">
    <citation type="submission" date="2015-05" db="EMBL/GenBank/DDBJ databases">
        <title>Photobacterium galathea sp. nov.</title>
        <authorList>
            <person name="Machado H."/>
            <person name="Gram L."/>
        </authorList>
    </citation>
    <scope>NUCLEOTIDE SEQUENCE [LARGE SCALE GENOMIC DNA]</scope>
    <source>
        <strain evidence="2 3">CGMCC 1.12159</strain>
    </source>
</reference>
<accession>A0A0J1JP33</accession>
<dbReference type="Pfam" id="PF00132">
    <property type="entry name" value="Hexapep"/>
    <property type="match status" value="1"/>
</dbReference>
<sequence length="188" mass="21124">MNGREFFNKYKAVVFILCKIISLLPNFIIIFLFEFIAIFPTKAIVFFRYLLLKSLKLEIGDNVYIGRYVTIKNIFNLKIGNNVSIHDYCYIDAIGSIVIEDNVSIAHSSSLISFEHDYSDKDTPIKYNKLKLIPIVIEHDVWIGSGVRILAGTVINNRTIIAAGAVVKGNIKGHAVFAGIPAKFIKDI</sequence>
<evidence type="ECO:0000313" key="3">
    <source>
        <dbReference type="Proteomes" id="UP000036097"/>
    </source>
</evidence>
<keyword evidence="1" id="KW-1133">Transmembrane helix</keyword>
<organism evidence="2 3">
    <name type="scientific">Photobacterium aquae</name>
    <dbReference type="NCBI Taxonomy" id="1195763"/>
    <lineage>
        <taxon>Bacteria</taxon>
        <taxon>Pseudomonadati</taxon>
        <taxon>Pseudomonadota</taxon>
        <taxon>Gammaproteobacteria</taxon>
        <taxon>Vibrionales</taxon>
        <taxon>Vibrionaceae</taxon>
        <taxon>Photobacterium</taxon>
    </lineage>
</organism>
<protein>
    <recommendedName>
        <fullName evidence="4">Acetyltransferase</fullName>
    </recommendedName>
</protein>
<keyword evidence="1" id="KW-0472">Membrane</keyword>
<dbReference type="AlphaFoldDB" id="A0A0J1JP33"/>
<dbReference type="Gene3D" id="2.160.10.10">
    <property type="entry name" value="Hexapeptide repeat proteins"/>
    <property type="match status" value="1"/>
</dbReference>